<sequence length="259" mass="26386">MTNADAVAAVVMRADEGGVGVAAFGAPAAASRKATNGLCCSSAPWLTTCTLTRAWQAAAAARDGGELVGATGADEGQWRWRRRRRRPLSGWMRGRCREAAGIGLAPRLQGARRSSGADHPHVAVGGRPGRTGRVSGGGGGGGGTPEGTRGGTRGNRGGGGWGSGAPGTAGRQPRRPGRRADQSAAGADCDEPLSLSDVDEAGSALFLRDPARHRRAPRVAVGAEYGFLPWGFFPVRDGESEADRATRLGAHSSTVAVAA</sequence>
<feature type="compositionally biased region" description="Gly residues" evidence="1">
    <location>
        <begin position="126"/>
        <end position="167"/>
    </location>
</feature>
<reference evidence="2 3" key="1">
    <citation type="submission" date="2017-03" db="EMBL/GenBank/DDBJ databases">
        <title>WGS assembly of Porphyra umbilicalis.</title>
        <authorList>
            <person name="Brawley S.H."/>
            <person name="Blouin N.A."/>
            <person name="Ficko-Blean E."/>
            <person name="Wheeler G.L."/>
            <person name="Lohr M."/>
            <person name="Goodson H.V."/>
            <person name="Jenkins J.W."/>
            <person name="Blaby-Haas C.E."/>
            <person name="Helliwell K.E."/>
            <person name="Chan C."/>
            <person name="Marriage T."/>
            <person name="Bhattacharya D."/>
            <person name="Klein A.S."/>
            <person name="Badis Y."/>
            <person name="Brodie J."/>
            <person name="Cao Y."/>
            <person name="Collen J."/>
            <person name="Dittami S.M."/>
            <person name="Gachon C.M."/>
            <person name="Green B.R."/>
            <person name="Karpowicz S."/>
            <person name="Kim J.W."/>
            <person name="Kudahl U."/>
            <person name="Lin S."/>
            <person name="Michel G."/>
            <person name="Mittag M."/>
            <person name="Olson B.J."/>
            <person name="Pangilinan J."/>
            <person name="Peng Y."/>
            <person name="Qiu H."/>
            <person name="Shu S."/>
            <person name="Singer J.T."/>
            <person name="Smith A.G."/>
            <person name="Sprecher B.N."/>
            <person name="Wagner V."/>
            <person name="Wang W."/>
            <person name="Wang Z.-Y."/>
            <person name="Yan J."/>
            <person name="Yarish C."/>
            <person name="Zoeuner-Riek S."/>
            <person name="Zhuang Y."/>
            <person name="Zou Y."/>
            <person name="Lindquist E.A."/>
            <person name="Grimwood J."/>
            <person name="Barry K."/>
            <person name="Rokhsar D.S."/>
            <person name="Schmutz J."/>
            <person name="Stiller J.W."/>
            <person name="Grossman A.R."/>
            <person name="Prochnik S.E."/>
        </authorList>
    </citation>
    <scope>NUCLEOTIDE SEQUENCE [LARGE SCALE GENOMIC DNA]</scope>
    <source>
        <strain evidence="2">4086291</strain>
    </source>
</reference>
<gene>
    <name evidence="2" type="ORF">BU14_0298s0006</name>
</gene>
<dbReference type="EMBL" id="KV918956">
    <property type="protein sequence ID" value="OSX74262.1"/>
    <property type="molecule type" value="Genomic_DNA"/>
</dbReference>
<dbReference type="Proteomes" id="UP000218209">
    <property type="component" value="Unassembled WGS sequence"/>
</dbReference>
<name>A0A1X6P086_PORUM</name>
<accession>A0A1X6P086</accession>
<evidence type="ECO:0000256" key="1">
    <source>
        <dbReference type="SAM" id="MobiDB-lite"/>
    </source>
</evidence>
<feature type="region of interest" description="Disordered" evidence="1">
    <location>
        <begin position="107"/>
        <end position="195"/>
    </location>
</feature>
<dbReference type="AlphaFoldDB" id="A0A1X6P086"/>
<evidence type="ECO:0000313" key="3">
    <source>
        <dbReference type="Proteomes" id="UP000218209"/>
    </source>
</evidence>
<organism evidence="2 3">
    <name type="scientific">Porphyra umbilicalis</name>
    <name type="common">Purple laver</name>
    <name type="synonym">Red alga</name>
    <dbReference type="NCBI Taxonomy" id="2786"/>
    <lineage>
        <taxon>Eukaryota</taxon>
        <taxon>Rhodophyta</taxon>
        <taxon>Bangiophyceae</taxon>
        <taxon>Bangiales</taxon>
        <taxon>Bangiaceae</taxon>
        <taxon>Porphyra</taxon>
    </lineage>
</organism>
<protein>
    <submittedName>
        <fullName evidence="2">Uncharacterized protein</fullName>
    </submittedName>
</protein>
<keyword evidence="3" id="KW-1185">Reference proteome</keyword>
<proteinExistence type="predicted"/>
<evidence type="ECO:0000313" key="2">
    <source>
        <dbReference type="EMBL" id="OSX74262.1"/>
    </source>
</evidence>